<dbReference type="RefSeq" id="WP_091727925.1">
    <property type="nucleotide sequence ID" value="NZ_LT629757.1"/>
</dbReference>
<dbReference type="Pfam" id="PF10646">
    <property type="entry name" value="Germane"/>
    <property type="match status" value="1"/>
</dbReference>
<feature type="domain" description="GerMN" evidence="2">
    <location>
        <begin position="200"/>
        <end position="290"/>
    </location>
</feature>
<feature type="compositionally biased region" description="Basic and acidic residues" evidence="1">
    <location>
        <begin position="34"/>
        <end position="43"/>
    </location>
</feature>
<keyword evidence="4" id="KW-1185">Reference proteome</keyword>
<protein>
    <submittedName>
        <fullName evidence="3">Sporulation and spore germination</fullName>
    </submittedName>
</protein>
<dbReference type="SUPFAM" id="SSF50993">
    <property type="entry name" value="Peptidase/esterase 'gauge' domain"/>
    <property type="match status" value="1"/>
</dbReference>
<dbReference type="PROSITE" id="PS51257">
    <property type="entry name" value="PROKAR_LIPOPROTEIN"/>
    <property type="match status" value="1"/>
</dbReference>
<dbReference type="InterPro" id="IPR019606">
    <property type="entry name" value="GerMN"/>
</dbReference>
<dbReference type="InterPro" id="IPR018910">
    <property type="entry name" value="LpqB_C"/>
</dbReference>
<evidence type="ECO:0000256" key="1">
    <source>
        <dbReference type="SAM" id="MobiDB-lite"/>
    </source>
</evidence>
<evidence type="ECO:0000259" key="2">
    <source>
        <dbReference type="SMART" id="SM00909"/>
    </source>
</evidence>
<dbReference type="Pfam" id="PF25976">
    <property type="entry name" value="LpqB_N"/>
    <property type="match status" value="1"/>
</dbReference>
<dbReference type="STRING" id="642780.SAMN04488570_1513"/>
<dbReference type="Pfam" id="PF10647">
    <property type="entry name" value="Gmad1"/>
    <property type="match status" value="1"/>
</dbReference>
<organism evidence="3 4">
    <name type="scientific">Nocardioides scoriae</name>
    <dbReference type="NCBI Taxonomy" id="642780"/>
    <lineage>
        <taxon>Bacteria</taxon>
        <taxon>Bacillati</taxon>
        <taxon>Actinomycetota</taxon>
        <taxon>Actinomycetes</taxon>
        <taxon>Propionibacteriales</taxon>
        <taxon>Nocardioidaceae</taxon>
        <taxon>Nocardioides</taxon>
    </lineage>
</organism>
<evidence type="ECO:0000313" key="3">
    <source>
        <dbReference type="EMBL" id="SDS27341.1"/>
    </source>
</evidence>
<dbReference type="EMBL" id="LT629757">
    <property type="protein sequence ID" value="SDS27341.1"/>
    <property type="molecule type" value="Genomic_DNA"/>
</dbReference>
<dbReference type="SMART" id="SM00909">
    <property type="entry name" value="Germane"/>
    <property type="match status" value="1"/>
</dbReference>
<dbReference type="InterPro" id="IPR059026">
    <property type="entry name" value="LpqB_N"/>
</dbReference>
<dbReference type="Proteomes" id="UP000198859">
    <property type="component" value="Chromosome I"/>
</dbReference>
<proteinExistence type="predicted"/>
<dbReference type="AlphaFoldDB" id="A0A1H1QV09"/>
<gene>
    <name evidence="3" type="ORF">SAMN04488570_1513</name>
</gene>
<dbReference type="OrthoDB" id="3226781at2"/>
<name>A0A1H1QV09_9ACTN</name>
<reference evidence="4" key="1">
    <citation type="submission" date="2016-10" db="EMBL/GenBank/DDBJ databases">
        <authorList>
            <person name="Varghese N."/>
            <person name="Submissions S."/>
        </authorList>
    </citation>
    <scope>NUCLEOTIDE SEQUENCE [LARGE SCALE GENOMIC DNA]</scope>
    <source>
        <strain evidence="4">DSM 22127</strain>
    </source>
</reference>
<sequence>MTRRGPVLLTVLVAVLLLLAGCSTLPESGPVRRQAADRPDQRLDAPYFNPPGPAEDGSPAAIVSGFLVAMQANPLSTKVAREFLSERASASWRPNRGTMVYEASTVTPSAGGADVRLSDVRRLDSRGGWRNDPPGRSTTLGLDLVSEGGQWRIDNPVDALVVPTSFFNRSFERFDLYFFDQTGRTLLPDPVFIPRGEQSATNLVRGVLAGPGPALSEVTRSAFPRGTGLDLSVVVTESGVAEVPLTRDVLRAPPEDLERAVDQLAWTLRQVPGIERVRLTVGGAAVPLPGGSIDASVLSGDDYDAAGTTEPVLHGLRNGRVVEFSTGSARSVPGPLGKPGYAMRSLAVSEAPAQVSAVSADGTTVFQALLDGATDDTPVTRVVDGTDLLRPSYDLFGDLWIVDRSRSGARVLVVSSGRARALDVPGVSGRDVVAATVSRDGTRLAVVLGGDRPGEVRVVDVLRTDEGQVAGTGRTRVFRASTDGAAVVDVGWRDPGTLAVLTRPSRETSRVAFLSSDGSPVEPGLVEPSLFRGVGTALAVSPQLEVPLRLVDSRQQLFTLSDTGTWPLTSSKISAADYAP</sequence>
<evidence type="ECO:0000313" key="4">
    <source>
        <dbReference type="Proteomes" id="UP000198859"/>
    </source>
</evidence>
<feature type="region of interest" description="Disordered" evidence="1">
    <location>
        <begin position="28"/>
        <end position="55"/>
    </location>
</feature>
<accession>A0A1H1QV09</accession>